<dbReference type="PATRIC" id="fig|1769779.3.peg.2057"/>
<dbReference type="CDD" id="cd07067">
    <property type="entry name" value="HP_PGM_like"/>
    <property type="match status" value="1"/>
</dbReference>
<dbReference type="AlphaFoldDB" id="A0A1C9W8L1"/>
<dbReference type="Proteomes" id="UP000095672">
    <property type="component" value="Chromosome"/>
</dbReference>
<dbReference type="Pfam" id="PF00300">
    <property type="entry name" value="His_Phos_1"/>
    <property type="match status" value="1"/>
</dbReference>
<dbReference type="PANTHER" id="PTHR48100">
    <property type="entry name" value="BROAD-SPECIFICITY PHOSPHATASE YOR283W-RELATED"/>
    <property type="match status" value="1"/>
</dbReference>
<proteinExistence type="predicted"/>
<dbReference type="STRING" id="1769779.AUP74_02048"/>
<evidence type="ECO:0000313" key="2">
    <source>
        <dbReference type="Proteomes" id="UP000095672"/>
    </source>
</evidence>
<dbReference type="SUPFAM" id="SSF53254">
    <property type="entry name" value="Phosphoglycerate mutase-like"/>
    <property type="match status" value="1"/>
</dbReference>
<accession>A0A1C9W8L1</accession>
<sequence>MPRILLIRHGEALKKPSITDPMLTPLGEEQSRQLAENLATETPVSLISSPMRRARQTAEPLAATWQRQVTIEPVVTEIPSPLELPSSERGTWIRGLLDKEWHQLDPHQLEWRLAIMDYLRGLEEDTAIFCHFMVINSVVAEVRGDSRIRQFRPDYTSITELSLEKRRLRLVRLGRCRDSNIR</sequence>
<dbReference type="GO" id="GO:0016791">
    <property type="term" value="F:phosphatase activity"/>
    <property type="evidence" value="ECO:0007669"/>
    <property type="project" value="TreeGrafter"/>
</dbReference>
<name>A0A1C9W8L1_9GAMM</name>
<evidence type="ECO:0000313" key="1">
    <source>
        <dbReference type="EMBL" id="AOS97478.1"/>
    </source>
</evidence>
<dbReference type="Gene3D" id="3.40.50.1240">
    <property type="entry name" value="Phosphoglycerate mutase-like"/>
    <property type="match status" value="1"/>
</dbReference>
<dbReference type="PANTHER" id="PTHR48100:SF1">
    <property type="entry name" value="HISTIDINE PHOSPHATASE FAMILY PROTEIN-RELATED"/>
    <property type="match status" value="1"/>
</dbReference>
<dbReference type="EMBL" id="CP014143">
    <property type="protein sequence ID" value="AOS97478.1"/>
    <property type="molecule type" value="Genomic_DNA"/>
</dbReference>
<dbReference type="KEGG" id="micc:AUP74_02048"/>
<dbReference type="InterPro" id="IPR050275">
    <property type="entry name" value="PGM_Phosphatase"/>
</dbReference>
<dbReference type="InterPro" id="IPR029033">
    <property type="entry name" value="His_PPase_superfam"/>
</dbReference>
<reference evidence="2" key="1">
    <citation type="submission" date="2016-01" db="EMBL/GenBank/DDBJ databases">
        <title>Complete genome sequence of Microbulbifer sp. CCB-MM1, a halophile isolated from Matang Mangrove Forest, Perak.</title>
        <authorList>
            <person name="Moh T.H."/>
            <person name="Dinesh B."/>
            <person name="Lau N.-S."/>
            <person name="Go F."/>
            <person name="Alexander Chong S.-C."/>
        </authorList>
    </citation>
    <scope>NUCLEOTIDE SEQUENCE [LARGE SCALE GENOMIC DNA]</scope>
    <source>
        <strain evidence="2">CCB-MM1</strain>
    </source>
</reference>
<organism evidence="1 2">
    <name type="scientific">Microbulbifer aggregans</name>
    <dbReference type="NCBI Taxonomy" id="1769779"/>
    <lineage>
        <taxon>Bacteria</taxon>
        <taxon>Pseudomonadati</taxon>
        <taxon>Pseudomonadota</taxon>
        <taxon>Gammaproteobacteria</taxon>
        <taxon>Cellvibrionales</taxon>
        <taxon>Microbulbiferaceae</taxon>
        <taxon>Microbulbifer</taxon>
    </lineage>
</organism>
<gene>
    <name evidence="1" type="ORF">AUP74_02048</name>
</gene>
<dbReference type="RefSeq" id="WP_069947472.1">
    <property type="nucleotide sequence ID" value="NZ_CP014143.1"/>
</dbReference>
<dbReference type="SMART" id="SM00855">
    <property type="entry name" value="PGAM"/>
    <property type="match status" value="1"/>
</dbReference>
<dbReference type="OrthoDB" id="5729189at2"/>
<dbReference type="InterPro" id="IPR013078">
    <property type="entry name" value="His_Pase_superF_clade-1"/>
</dbReference>
<dbReference type="GO" id="GO:0005737">
    <property type="term" value="C:cytoplasm"/>
    <property type="evidence" value="ECO:0007669"/>
    <property type="project" value="TreeGrafter"/>
</dbReference>
<keyword evidence="2" id="KW-1185">Reference proteome</keyword>
<protein>
    <submittedName>
        <fullName evidence="1">Bifunctional RNase H/acid phosphatase</fullName>
    </submittedName>
</protein>